<proteinExistence type="predicted"/>
<gene>
    <name evidence="1" type="ORF">Van01_60550</name>
</gene>
<dbReference type="PANTHER" id="PTHR42194">
    <property type="entry name" value="UPF0276 PROTEIN HI_1600"/>
    <property type="match status" value="1"/>
</dbReference>
<dbReference type="Gene3D" id="3.20.20.150">
    <property type="entry name" value="Divalent-metal-dependent TIM barrel enzymes"/>
    <property type="match status" value="1"/>
</dbReference>
<evidence type="ECO:0000313" key="1">
    <source>
        <dbReference type="EMBL" id="GIJ12841.1"/>
    </source>
</evidence>
<dbReference type="NCBIfam" id="NF003818">
    <property type="entry name" value="PRK05409.1"/>
    <property type="match status" value="1"/>
</dbReference>
<reference evidence="1 2" key="1">
    <citation type="submission" date="2021-01" db="EMBL/GenBank/DDBJ databases">
        <title>Whole genome shotgun sequence of Verrucosispora andamanensis NBRC 109075.</title>
        <authorList>
            <person name="Komaki H."/>
            <person name="Tamura T."/>
        </authorList>
    </citation>
    <scope>NUCLEOTIDE SEQUENCE [LARGE SCALE GENOMIC DNA]</scope>
    <source>
        <strain evidence="1 2">NBRC 109075</strain>
    </source>
</reference>
<dbReference type="EMBL" id="BOOZ01000064">
    <property type="protein sequence ID" value="GIJ12841.1"/>
    <property type="molecule type" value="Genomic_DNA"/>
</dbReference>
<dbReference type="RefSeq" id="WP_204014870.1">
    <property type="nucleotide sequence ID" value="NZ_BOOZ01000064.1"/>
</dbReference>
<dbReference type="InterPro" id="IPR007801">
    <property type="entry name" value="MbnB/TglH/ChrH"/>
</dbReference>
<dbReference type="Proteomes" id="UP000647017">
    <property type="component" value="Unassembled WGS sequence"/>
</dbReference>
<keyword evidence="2" id="KW-1185">Reference proteome</keyword>
<accession>A0ABQ4I4L8</accession>
<dbReference type="PANTHER" id="PTHR42194:SF1">
    <property type="entry name" value="UPF0276 PROTEIN HI_1600"/>
    <property type="match status" value="1"/>
</dbReference>
<dbReference type="SUPFAM" id="SSF51658">
    <property type="entry name" value="Xylose isomerase-like"/>
    <property type="match status" value="1"/>
</dbReference>
<dbReference type="InterPro" id="IPR036237">
    <property type="entry name" value="Xyl_isomerase-like_sf"/>
</dbReference>
<evidence type="ECO:0000313" key="2">
    <source>
        <dbReference type="Proteomes" id="UP000647017"/>
    </source>
</evidence>
<dbReference type="Pfam" id="PF05114">
    <property type="entry name" value="MbnB_TglH_ChrH"/>
    <property type="match status" value="1"/>
</dbReference>
<name>A0ABQ4I4L8_9ACTN</name>
<sequence length="285" mass="31320">MSVAWPPATTVPHLGVGVGLRAEIEQLVVDHAEQIDWLELITEDYLFNPHRRATLAALRERFPLIPHGVELSIGSAEPVDEEYLSALAELVALVDAPWCSDHLCFTRAGGIALSALLPLPRTEEVVAAVADKVRHIQQVVGVPFLLENISAFIDLPGEMPDAEFLTRIVERADCGILLDLTNVYNNAVNHQFDPLTYLDAIPLERVVQVHLAGGTYAGDLLQDNHRTAVHTEVWDLLRHVLPHAPISGFMIERDGKLPDDFPEILADIARTREVIGTSDAGVGLR</sequence>
<comment type="caution">
    <text evidence="1">The sequence shown here is derived from an EMBL/GenBank/DDBJ whole genome shotgun (WGS) entry which is preliminary data.</text>
</comment>
<organism evidence="1 2">
    <name type="scientific">Micromonospora andamanensis</name>
    <dbReference type="NCBI Taxonomy" id="1287068"/>
    <lineage>
        <taxon>Bacteria</taxon>
        <taxon>Bacillati</taxon>
        <taxon>Actinomycetota</taxon>
        <taxon>Actinomycetes</taxon>
        <taxon>Micromonosporales</taxon>
        <taxon>Micromonosporaceae</taxon>
        <taxon>Micromonospora</taxon>
    </lineage>
</organism>
<protein>
    <submittedName>
        <fullName evidence="1">UPF0276 protein</fullName>
    </submittedName>
</protein>